<dbReference type="Proteomes" id="UP000238823">
    <property type="component" value="Unassembled WGS sequence"/>
</dbReference>
<proteinExistence type="predicted"/>
<organism evidence="1 2">
    <name type="scientific">Enhygromyxa salina</name>
    <dbReference type="NCBI Taxonomy" id="215803"/>
    <lineage>
        <taxon>Bacteria</taxon>
        <taxon>Pseudomonadati</taxon>
        <taxon>Myxococcota</taxon>
        <taxon>Polyangia</taxon>
        <taxon>Nannocystales</taxon>
        <taxon>Nannocystaceae</taxon>
        <taxon>Enhygromyxa</taxon>
    </lineage>
</organism>
<reference evidence="1 2" key="1">
    <citation type="submission" date="2018-03" db="EMBL/GenBank/DDBJ databases">
        <title>Draft Genome Sequences of the Obligatory Marine Myxobacteria Enhygromyxa salina SWB007.</title>
        <authorList>
            <person name="Poehlein A."/>
            <person name="Moghaddam J.A."/>
            <person name="Harms H."/>
            <person name="Alanjari M."/>
            <person name="Koenig G.M."/>
            <person name="Daniel R."/>
            <person name="Schaeberle T.F."/>
        </authorList>
    </citation>
    <scope>NUCLEOTIDE SEQUENCE [LARGE SCALE GENOMIC DNA]</scope>
    <source>
        <strain evidence="1 2">SWB007</strain>
    </source>
</reference>
<sequence length="296" mass="32155">MPSFLERVGALPTLGLGVSTEYGAGQQAGALDPAALRRDHPDFANFLEVGVEIVKGLDDDARAWAARGWANTYHFLDINLDEPEDFDDAWLDAVRRTVAVLDPAWLCGDAGLWHFGGRDRGQMLLLPPVLVAEAVTPMADGIARLREATGREVLPENPPGAVFLGDMHLLEFFSRVAEAGDTGLLLDCAHLAMYQRARGHAPLDGFDGLSWDRVVELHIAGGRELLADGLRWVEDDHGTAVLPDTWEIACAAIARASNLRAVVVECERNAIAEVVPLFERARELVAERFAGTGEFA</sequence>
<protein>
    <recommendedName>
        <fullName evidence="3">Xylose isomerase-like TIM barrel</fullName>
    </recommendedName>
</protein>
<dbReference type="SUPFAM" id="SSF51658">
    <property type="entry name" value="Xylose isomerase-like"/>
    <property type="match status" value="1"/>
</dbReference>
<gene>
    <name evidence="1" type="ORF">ENSA7_38870</name>
</gene>
<dbReference type="RefSeq" id="WP_181233917.1">
    <property type="nucleotide sequence ID" value="NZ_PVNL01000075.1"/>
</dbReference>
<dbReference type="InterPro" id="IPR007801">
    <property type="entry name" value="MbnB/TglH/ChrH"/>
</dbReference>
<dbReference type="EMBL" id="PVNL01000075">
    <property type="protein sequence ID" value="PRQ06417.1"/>
    <property type="molecule type" value="Genomic_DNA"/>
</dbReference>
<dbReference type="AlphaFoldDB" id="A0A2S9YMV7"/>
<comment type="caution">
    <text evidence="1">The sequence shown here is derived from an EMBL/GenBank/DDBJ whole genome shotgun (WGS) entry which is preliminary data.</text>
</comment>
<evidence type="ECO:0000313" key="1">
    <source>
        <dbReference type="EMBL" id="PRQ06417.1"/>
    </source>
</evidence>
<dbReference type="Pfam" id="PF05114">
    <property type="entry name" value="MbnB_TglH_ChrH"/>
    <property type="match status" value="1"/>
</dbReference>
<dbReference type="InterPro" id="IPR036237">
    <property type="entry name" value="Xyl_isomerase-like_sf"/>
</dbReference>
<dbReference type="PANTHER" id="PTHR42194:SF1">
    <property type="entry name" value="UPF0276 PROTEIN HI_1600"/>
    <property type="match status" value="1"/>
</dbReference>
<evidence type="ECO:0008006" key="3">
    <source>
        <dbReference type="Google" id="ProtNLM"/>
    </source>
</evidence>
<evidence type="ECO:0000313" key="2">
    <source>
        <dbReference type="Proteomes" id="UP000238823"/>
    </source>
</evidence>
<dbReference type="Gene3D" id="3.20.20.150">
    <property type="entry name" value="Divalent-metal-dependent TIM barrel enzymes"/>
    <property type="match status" value="1"/>
</dbReference>
<dbReference type="PANTHER" id="PTHR42194">
    <property type="entry name" value="UPF0276 PROTEIN HI_1600"/>
    <property type="match status" value="1"/>
</dbReference>
<name>A0A2S9YMV7_9BACT</name>
<accession>A0A2S9YMV7</accession>